<proteinExistence type="inferred from homology"/>
<dbReference type="AlphaFoldDB" id="A0AAN7T3M9"/>
<keyword evidence="3 6" id="KW-0812">Transmembrane</keyword>
<evidence type="ECO:0000256" key="4">
    <source>
        <dbReference type="ARBA" id="ARBA00022989"/>
    </source>
</evidence>
<dbReference type="Proteomes" id="UP001309876">
    <property type="component" value="Unassembled WGS sequence"/>
</dbReference>
<accession>A0AAN7T3M9</accession>
<dbReference type="GO" id="GO:0016020">
    <property type="term" value="C:membrane"/>
    <property type="evidence" value="ECO:0007669"/>
    <property type="project" value="UniProtKB-SubCell"/>
</dbReference>
<dbReference type="Pfam" id="PF01554">
    <property type="entry name" value="MatE"/>
    <property type="match status" value="2"/>
</dbReference>
<evidence type="ECO:0008006" key="9">
    <source>
        <dbReference type="Google" id="ProtNLM"/>
    </source>
</evidence>
<feature type="transmembrane region" description="Helical" evidence="6">
    <location>
        <begin position="105"/>
        <end position="128"/>
    </location>
</feature>
<dbReference type="GO" id="GO:0015297">
    <property type="term" value="F:antiporter activity"/>
    <property type="evidence" value="ECO:0007669"/>
    <property type="project" value="InterPro"/>
</dbReference>
<dbReference type="CDD" id="cd13132">
    <property type="entry name" value="MATE_eukaryotic"/>
    <property type="match status" value="1"/>
</dbReference>
<comment type="caution">
    <text evidence="7">The sequence shown here is derived from an EMBL/GenBank/DDBJ whole genome shotgun (WGS) entry which is preliminary data.</text>
</comment>
<feature type="transmembrane region" description="Helical" evidence="6">
    <location>
        <begin position="41"/>
        <end position="67"/>
    </location>
</feature>
<feature type="transmembrane region" description="Helical" evidence="6">
    <location>
        <begin position="331"/>
        <end position="354"/>
    </location>
</feature>
<protein>
    <recommendedName>
        <fullName evidence="9">MATE efflux family protein</fullName>
    </recommendedName>
</protein>
<dbReference type="GO" id="GO:0042910">
    <property type="term" value="F:xenobiotic transmembrane transporter activity"/>
    <property type="evidence" value="ECO:0007669"/>
    <property type="project" value="InterPro"/>
</dbReference>
<evidence type="ECO:0000256" key="6">
    <source>
        <dbReference type="SAM" id="Phobius"/>
    </source>
</evidence>
<dbReference type="GO" id="GO:1990961">
    <property type="term" value="P:xenobiotic detoxification by transmembrane export across the plasma membrane"/>
    <property type="evidence" value="ECO:0007669"/>
    <property type="project" value="InterPro"/>
</dbReference>
<name>A0AAN7T3M9_9EURO</name>
<feature type="transmembrane region" description="Helical" evidence="6">
    <location>
        <begin position="263"/>
        <end position="285"/>
    </location>
</feature>
<feature type="transmembrane region" description="Helical" evidence="6">
    <location>
        <begin position="73"/>
        <end position="93"/>
    </location>
</feature>
<evidence type="ECO:0000256" key="3">
    <source>
        <dbReference type="ARBA" id="ARBA00022692"/>
    </source>
</evidence>
<gene>
    <name evidence="7" type="ORF">LTR05_004280</name>
</gene>
<dbReference type="EMBL" id="JAVRRJ010000003">
    <property type="protein sequence ID" value="KAK5087109.1"/>
    <property type="molecule type" value="Genomic_DNA"/>
</dbReference>
<evidence type="ECO:0000313" key="8">
    <source>
        <dbReference type="Proteomes" id="UP001309876"/>
    </source>
</evidence>
<evidence type="ECO:0000256" key="5">
    <source>
        <dbReference type="ARBA" id="ARBA00023136"/>
    </source>
</evidence>
<feature type="transmembrane region" description="Helical" evidence="6">
    <location>
        <begin position="140"/>
        <end position="161"/>
    </location>
</feature>
<keyword evidence="8" id="KW-1185">Reference proteome</keyword>
<evidence type="ECO:0000256" key="2">
    <source>
        <dbReference type="ARBA" id="ARBA00010199"/>
    </source>
</evidence>
<evidence type="ECO:0000256" key="1">
    <source>
        <dbReference type="ARBA" id="ARBA00004141"/>
    </source>
</evidence>
<comment type="subcellular location">
    <subcellularLocation>
        <location evidence="1">Membrane</location>
        <topology evidence="1">Multi-pass membrane protein</topology>
    </subcellularLocation>
</comment>
<feature type="transmembrane region" description="Helical" evidence="6">
    <location>
        <begin position="221"/>
        <end position="242"/>
    </location>
</feature>
<feature type="transmembrane region" description="Helical" evidence="6">
    <location>
        <begin position="360"/>
        <end position="381"/>
    </location>
</feature>
<feature type="transmembrane region" description="Helical" evidence="6">
    <location>
        <begin position="182"/>
        <end position="201"/>
    </location>
</feature>
<comment type="similarity">
    <text evidence="2">Belongs to the multi antimicrobial extrusion (MATE) (TC 2.A.66.1) family.</text>
</comment>
<dbReference type="InterPro" id="IPR002528">
    <property type="entry name" value="MATE_fam"/>
</dbReference>
<keyword evidence="5 6" id="KW-0472">Membrane</keyword>
<reference evidence="7 8" key="1">
    <citation type="submission" date="2023-08" db="EMBL/GenBank/DDBJ databases">
        <title>Black Yeasts Isolated from many extreme environments.</title>
        <authorList>
            <person name="Coleine C."/>
            <person name="Stajich J.E."/>
            <person name="Selbmann L."/>
        </authorList>
    </citation>
    <scope>NUCLEOTIDE SEQUENCE [LARGE SCALE GENOMIC DNA]</scope>
    <source>
        <strain evidence="7 8">CCFEE 5910</strain>
    </source>
</reference>
<evidence type="ECO:0000313" key="7">
    <source>
        <dbReference type="EMBL" id="KAK5087109.1"/>
    </source>
</evidence>
<organism evidence="7 8">
    <name type="scientific">Lithohypha guttulata</name>
    <dbReference type="NCBI Taxonomy" id="1690604"/>
    <lineage>
        <taxon>Eukaryota</taxon>
        <taxon>Fungi</taxon>
        <taxon>Dikarya</taxon>
        <taxon>Ascomycota</taxon>
        <taxon>Pezizomycotina</taxon>
        <taxon>Eurotiomycetes</taxon>
        <taxon>Chaetothyriomycetidae</taxon>
        <taxon>Chaetothyriales</taxon>
        <taxon>Trichomeriaceae</taxon>
        <taxon>Lithohypha</taxon>
    </lineage>
</organism>
<sequence>MTSNITGLAIYEGLATSLDTLTSQAFGAGKKQLVGLHVQRMIALSLLMTIPIGAIWIFSPWILAPIIPQKDVAYLAGDFLRFFLIGAPGYGVFEAIKRFTQAQGDFVAPLITALICAPLNLFWNWLLVFRLELGFRGAGIAYSITLLSQPVVFLAYIYFFAADALQCWPGLDVKRATENWGPMIRLAIPGVLMVLSEWIAFDILTLSTSYLGEDFLAAQSVLMTVAVMMYHIPFPISIAGSTRFGNLIGLSDLDSARIAFNTYYTIFLGIGVFDIVLLTSLRHVIARVFTDEESVRLIIIEVLPIVAAAQLFDAMCALSNGLTRGLGRQRIAGWTNLGVYYLFGVPLSLLLTFGPPRMDLVGLWIGPLIGLGMTSSILCVYMKYADWDKAVEEARGREE</sequence>
<keyword evidence="4 6" id="KW-1133">Transmembrane helix</keyword>
<dbReference type="NCBIfam" id="TIGR00797">
    <property type="entry name" value="matE"/>
    <property type="match status" value="1"/>
</dbReference>
<dbReference type="InterPro" id="IPR045069">
    <property type="entry name" value="MATE_euk"/>
</dbReference>
<dbReference type="PANTHER" id="PTHR11206">
    <property type="entry name" value="MULTIDRUG RESISTANCE PROTEIN"/>
    <property type="match status" value="1"/>
</dbReference>
<feature type="transmembrane region" description="Helical" evidence="6">
    <location>
        <begin position="297"/>
        <end position="319"/>
    </location>
</feature>